<evidence type="ECO:0000313" key="10">
    <source>
        <dbReference type="EMBL" id="MDE5412844.1"/>
    </source>
</evidence>
<keyword evidence="5" id="KW-0648">Protein biosynthesis</keyword>
<dbReference type="NCBIfam" id="TIGR00475">
    <property type="entry name" value="selB"/>
    <property type="match status" value="1"/>
</dbReference>
<evidence type="ECO:0000256" key="5">
    <source>
        <dbReference type="ARBA" id="ARBA00022917"/>
    </source>
</evidence>
<name>A0ABT5VF50_9BACI</name>
<dbReference type="RefSeq" id="WP_275117476.1">
    <property type="nucleotide sequence ID" value="NZ_JAOTPO010000003.1"/>
</dbReference>
<dbReference type="SUPFAM" id="SSF50465">
    <property type="entry name" value="EF-Tu/eEF-1alpha/eIF2-gamma C-terminal domain"/>
    <property type="match status" value="1"/>
</dbReference>
<keyword evidence="11" id="KW-1185">Reference proteome</keyword>
<proteinExistence type="predicted"/>
<evidence type="ECO:0000256" key="7">
    <source>
        <dbReference type="ARBA" id="ARBA00025526"/>
    </source>
</evidence>
<dbReference type="InterPro" id="IPR015191">
    <property type="entry name" value="SelB_WHD4"/>
</dbReference>
<feature type="domain" description="Tr-type G" evidence="9">
    <location>
        <begin position="5"/>
        <end position="176"/>
    </location>
</feature>
<dbReference type="InterPro" id="IPR050055">
    <property type="entry name" value="EF-Tu_GTPase"/>
</dbReference>
<dbReference type="Gene3D" id="2.40.30.10">
    <property type="entry name" value="Translation factors"/>
    <property type="match status" value="1"/>
</dbReference>
<dbReference type="InterPro" id="IPR057335">
    <property type="entry name" value="Beta-barrel_SelB"/>
</dbReference>
<accession>A0ABT5VF50</accession>
<keyword evidence="10" id="KW-0251">Elongation factor</keyword>
<evidence type="ECO:0000256" key="4">
    <source>
        <dbReference type="ARBA" id="ARBA00022741"/>
    </source>
</evidence>
<dbReference type="NCBIfam" id="TIGR00231">
    <property type="entry name" value="small_GTP"/>
    <property type="match status" value="1"/>
</dbReference>
<evidence type="ECO:0000259" key="9">
    <source>
        <dbReference type="PROSITE" id="PS51722"/>
    </source>
</evidence>
<dbReference type="SUPFAM" id="SSF52540">
    <property type="entry name" value="P-loop containing nucleoside triphosphate hydrolases"/>
    <property type="match status" value="1"/>
</dbReference>
<dbReference type="Proteomes" id="UP001148125">
    <property type="component" value="Unassembled WGS sequence"/>
</dbReference>
<evidence type="ECO:0000256" key="8">
    <source>
        <dbReference type="ARBA" id="ARBA00031615"/>
    </source>
</evidence>
<dbReference type="Pfam" id="PF09107">
    <property type="entry name" value="WHD_3rd_SelB"/>
    <property type="match status" value="1"/>
</dbReference>
<dbReference type="CDD" id="cd15491">
    <property type="entry name" value="selB_III"/>
    <property type="match status" value="1"/>
</dbReference>
<dbReference type="SUPFAM" id="SSF50447">
    <property type="entry name" value="Translation proteins"/>
    <property type="match status" value="1"/>
</dbReference>
<dbReference type="InterPro" id="IPR004161">
    <property type="entry name" value="EFTu-like_2"/>
</dbReference>
<protein>
    <recommendedName>
        <fullName evidence="2">Selenocysteine-specific elongation factor</fullName>
    </recommendedName>
    <alternativeName>
        <fullName evidence="8">SelB translation factor</fullName>
    </alternativeName>
</protein>
<dbReference type="SUPFAM" id="SSF46785">
    <property type="entry name" value="Winged helix' DNA-binding domain"/>
    <property type="match status" value="2"/>
</dbReference>
<comment type="function">
    <text evidence="7">Translation factor necessary for the incorporation of selenocysteine into proteins. It probably replaces EF-Tu for the insertion of selenocysteine directed by the UGA codon. SelB binds GTP and GDP.</text>
</comment>
<dbReference type="InterPro" id="IPR015190">
    <property type="entry name" value="Elong_fac_SelB-wing-hlx_typ-2"/>
</dbReference>
<dbReference type="PROSITE" id="PS51722">
    <property type="entry name" value="G_TR_2"/>
    <property type="match status" value="1"/>
</dbReference>
<dbReference type="Gene3D" id="3.40.50.300">
    <property type="entry name" value="P-loop containing nucleotide triphosphate hydrolases"/>
    <property type="match status" value="1"/>
</dbReference>
<dbReference type="Pfam" id="PF25461">
    <property type="entry name" value="Beta-barrel_SelB"/>
    <property type="match status" value="1"/>
</dbReference>
<dbReference type="CDD" id="cd03696">
    <property type="entry name" value="SelB_II"/>
    <property type="match status" value="1"/>
</dbReference>
<evidence type="ECO:0000256" key="1">
    <source>
        <dbReference type="ARBA" id="ARBA00004496"/>
    </source>
</evidence>
<dbReference type="PANTHER" id="PTHR43721">
    <property type="entry name" value="ELONGATION FACTOR TU-RELATED"/>
    <property type="match status" value="1"/>
</dbReference>
<keyword evidence="6" id="KW-0342">GTP-binding</keyword>
<comment type="caution">
    <text evidence="10">The sequence shown here is derived from an EMBL/GenBank/DDBJ whole genome shotgun (WGS) entry which is preliminary data.</text>
</comment>
<dbReference type="Pfam" id="PF09106">
    <property type="entry name" value="WHD_2nd_SelB"/>
    <property type="match status" value="1"/>
</dbReference>
<dbReference type="Gene3D" id="1.10.10.10">
    <property type="entry name" value="Winged helix-like DNA-binding domain superfamily/Winged helix DNA-binding domain"/>
    <property type="match status" value="1"/>
</dbReference>
<dbReference type="EMBL" id="JAOTPO010000003">
    <property type="protein sequence ID" value="MDE5412844.1"/>
    <property type="molecule type" value="Genomic_DNA"/>
</dbReference>
<dbReference type="PRINTS" id="PR00315">
    <property type="entry name" value="ELONGATNFCT"/>
</dbReference>
<evidence type="ECO:0000313" key="11">
    <source>
        <dbReference type="Proteomes" id="UP001148125"/>
    </source>
</evidence>
<evidence type="ECO:0000256" key="6">
    <source>
        <dbReference type="ARBA" id="ARBA00023134"/>
    </source>
</evidence>
<keyword evidence="4" id="KW-0547">Nucleotide-binding</keyword>
<keyword evidence="3" id="KW-0963">Cytoplasm</keyword>
<dbReference type="GO" id="GO:0003746">
    <property type="term" value="F:translation elongation factor activity"/>
    <property type="evidence" value="ECO:0007669"/>
    <property type="project" value="UniProtKB-KW"/>
</dbReference>
<dbReference type="InterPro" id="IPR009001">
    <property type="entry name" value="Transl_elong_EF1A/Init_IF2_C"/>
</dbReference>
<comment type="subcellular location">
    <subcellularLocation>
        <location evidence="1">Cytoplasm</location>
    </subcellularLocation>
</comment>
<dbReference type="PANTHER" id="PTHR43721:SF22">
    <property type="entry name" value="ELONGATION FACTOR TU, MITOCHONDRIAL"/>
    <property type="match status" value="1"/>
</dbReference>
<organism evidence="10 11">
    <name type="scientific">Alkalihalobacterium chitinilyticum</name>
    <dbReference type="NCBI Taxonomy" id="2980103"/>
    <lineage>
        <taxon>Bacteria</taxon>
        <taxon>Bacillati</taxon>
        <taxon>Bacillota</taxon>
        <taxon>Bacilli</taxon>
        <taxon>Bacillales</taxon>
        <taxon>Bacillaceae</taxon>
        <taxon>Alkalihalobacterium</taxon>
    </lineage>
</organism>
<dbReference type="Pfam" id="PF03144">
    <property type="entry name" value="GTP_EFTU_D2"/>
    <property type="match status" value="1"/>
</dbReference>
<sequence>MIKIETHYTIGLAGHIDHGKTSLTKALTNMETDRLKEEQERNISIELGYAYFQLTDGSVISVIDVPGHERFIRQMIAGVAGIDLVLLVVAADEAVMPQTREHIEILSLLGIERGIIVVTKIDKVDEELLALVEEDIRSECTGTFLESAPICNVDSVSLKGIDVLKQLINNELHFVTHRNSMGPFRLPIDQVFSVQGQGTVVRGTVYEGRIREGEFLEILPSELKTRARQIQVHHQPVQEAAAGQRAAINIGGLSKDEVKRGDVLVSSQHYTVTTMIDVSLQVVKKLDYPVKQRGYIKVHIGTAEVYGKIIMFDRNKLEEKEEVLCQLQLEEPVVTKRGDHFILRRPTPMETIGGGIVINANGQKYRFGDKTVEMLKRKQAGEPKDIIIEVVKTQQSVTHEQLLIQSAIDEEELTVMMDQLLETNKIIEWEKGQFTLQTLYESTLLQMKEDLRQFHETNSMQIGKKKAEITQSFGTIIQLKLLEYFIQLAVEKGEITREGPYLALKEFTPSIPKTWEKRINFICSGLKEEGVNVSPLSDWFTRQQIPSDLQEEIRHFLLRNEQLYALDEKHFIHADVLKETVTHLQNGTSQEFSLKDAKEVLNVSRKYLVPLLELLDRIGYTTRQEQNRVWK</sequence>
<evidence type="ECO:0000256" key="3">
    <source>
        <dbReference type="ARBA" id="ARBA00022490"/>
    </source>
</evidence>
<dbReference type="InterPro" id="IPR027417">
    <property type="entry name" value="P-loop_NTPase"/>
</dbReference>
<dbReference type="InterPro" id="IPR036388">
    <property type="entry name" value="WH-like_DNA-bd_sf"/>
</dbReference>
<reference evidence="10" key="1">
    <citation type="submission" date="2024-05" db="EMBL/GenBank/DDBJ databases">
        <title>Alkalihalobacillus sp. strain MEB203 novel alkaliphilic bacterium from Lonar Lake, India.</title>
        <authorList>
            <person name="Joshi A."/>
            <person name="Thite S."/>
            <person name="Mengade P."/>
        </authorList>
    </citation>
    <scope>NUCLEOTIDE SEQUENCE</scope>
    <source>
        <strain evidence="10">MEB 203</strain>
    </source>
</reference>
<dbReference type="CDD" id="cd04171">
    <property type="entry name" value="SelB"/>
    <property type="match status" value="1"/>
</dbReference>
<dbReference type="InterPro" id="IPR000795">
    <property type="entry name" value="T_Tr_GTP-bd_dom"/>
</dbReference>
<dbReference type="InterPro" id="IPR036390">
    <property type="entry name" value="WH_DNA-bd_sf"/>
</dbReference>
<dbReference type="Gene3D" id="1.10.10.2770">
    <property type="match status" value="1"/>
</dbReference>
<dbReference type="InterPro" id="IPR004535">
    <property type="entry name" value="Transl_elong_SelB"/>
</dbReference>
<dbReference type="InterPro" id="IPR009000">
    <property type="entry name" value="Transl_B-barrel_sf"/>
</dbReference>
<gene>
    <name evidence="10" type="primary">selB</name>
    <name evidence="10" type="ORF">N7Z68_05560</name>
</gene>
<dbReference type="Pfam" id="PF00009">
    <property type="entry name" value="GTP_EFTU"/>
    <property type="match status" value="1"/>
</dbReference>
<evidence type="ECO:0000256" key="2">
    <source>
        <dbReference type="ARBA" id="ARBA00015953"/>
    </source>
</evidence>
<dbReference type="InterPro" id="IPR005225">
    <property type="entry name" value="Small_GTP-bd"/>
</dbReference>